<reference evidence="13" key="1">
    <citation type="submission" date="2012-06" db="EMBL/GenBank/DDBJ databases">
        <title>The genome sequence of Coniosporium apollinis CBS 100218.</title>
        <authorList>
            <consortium name="The Broad Institute Genome Sequencing Platform"/>
            <person name="Cuomo C."/>
            <person name="Gorbushina A."/>
            <person name="Noack S."/>
            <person name="Walker B."/>
            <person name="Young S.K."/>
            <person name="Zeng Q."/>
            <person name="Gargeya S."/>
            <person name="Fitzgerald M."/>
            <person name="Haas B."/>
            <person name="Abouelleil A."/>
            <person name="Alvarado L."/>
            <person name="Arachchi H.M."/>
            <person name="Berlin A.M."/>
            <person name="Chapman S.B."/>
            <person name="Goldberg J."/>
            <person name="Griggs A."/>
            <person name="Gujja S."/>
            <person name="Hansen M."/>
            <person name="Howarth C."/>
            <person name="Imamovic A."/>
            <person name="Larimer J."/>
            <person name="McCowan C."/>
            <person name="Montmayeur A."/>
            <person name="Murphy C."/>
            <person name="Neiman D."/>
            <person name="Pearson M."/>
            <person name="Priest M."/>
            <person name="Roberts A."/>
            <person name="Saif S."/>
            <person name="Shea T."/>
            <person name="Sisk P."/>
            <person name="Sykes S."/>
            <person name="Wortman J."/>
            <person name="Nusbaum C."/>
            <person name="Birren B."/>
        </authorList>
    </citation>
    <scope>NUCLEOTIDE SEQUENCE [LARGE SCALE GENOMIC DNA]</scope>
    <source>
        <strain evidence="13">CBS 100218</strain>
    </source>
</reference>
<feature type="transmembrane region" description="Helical" evidence="11">
    <location>
        <begin position="160"/>
        <end position="180"/>
    </location>
</feature>
<evidence type="ECO:0008006" key="14">
    <source>
        <dbReference type="Google" id="ProtNLM"/>
    </source>
</evidence>
<keyword evidence="6" id="KW-0681">Retinal protein</keyword>
<comment type="similarity">
    <text evidence="2">Belongs to the archaeal/bacterial/fungal opsin family.</text>
</comment>
<keyword evidence="4" id="KW-0716">Sensory transduction</keyword>
<feature type="transmembrane region" description="Helical" evidence="11">
    <location>
        <begin position="59"/>
        <end position="78"/>
    </location>
</feature>
<dbReference type="Proteomes" id="UP000016924">
    <property type="component" value="Unassembled WGS sequence"/>
</dbReference>
<evidence type="ECO:0000256" key="8">
    <source>
        <dbReference type="ARBA" id="ARBA00022991"/>
    </source>
</evidence>
<dbReference type="HOGENOM" id="CLU_054785_2_1_1"/>
<evidence type="ECO:0000256" key="6">
    <source>
        <dbReference type="ARBA" id="ARBA00022925"/>
    </source>
</evidence>
<dbReference type="GeneID" id="19903658"/>
<dbReference type="GO" id="GO:0005886">
    <property type="term" value="C:plasma membrane"/>
    <property type="evidence" value="ECO:0007669"/>
    <property type="project" value="TreeGrafter"/>
</dbReference>
<dbReference type="SMART" id="SM01021">
    <property type="entry name" value="Bac_rhodopsin"/>
    <property type="match status" value="1"/>
</dbReference>
<feature type="transmembrane region" description="Helical" evidence="11">
    <location>
        <begin position="31"/>
        <end position="52"/>
    </location>
</feature>
<dbReference type="Gene3D" id="1.20.1070.10">
    <property type="entry name" value="Rhodopsin 7-helix transmembrane proteins"/>
    <property type="match status" value="2"/>
</dbReference>
<dbReference type="SUPFAM" id="SSF81321">
    <property type="entry name" value="Family A G protein-coupled receptor-like"/>
    <property type="match status" value="2"/>
</dbReference>
<dbReference type="PROSITE" id="PS00950">
    <property type="entry name" value="BACTERIAL_OPSIN_1"/>
    <property type="match status" value="1"/>
</dbReference>
<name>R7YZA4_CONA1</name>
<dbReference type="RefSeq" id="XP_007782411.1">
    <property type="nucleotide sequence ID" value="XM_007784221.1"/>
</dbReference>
<keyword evidence="10" id="KW-0675">Receptor</keyword>
<dbReference type="PANTHER" id="PTHR28286:SF1">
    <property type="entry name" value="30 KDA HEAT SHOCK PROTEIN-RELATED"/>
    <property type="match status" value="1"/>
</dbReference>
<evidence type="ECO:0000256" key="1">
    <source>
        <dbReference type="ARBA" id="ARBA00004141"/>
    </source>
</evidence>
<gene>
    <name evidence="12" type="ORF">W97_06347</name>
</gene>
<dbReference type="eggNOG" id="ENOG502RWTP">
    <property type="taxonomic scope" value="Eukaryota"/>
</dbReference>
<evidence type="ECO:0000313" key="13">
    <source>
        <dbReference type="Proteomes" id="UP000016924"/>
    </source>
</evidence>
<dbReference type="OrthoDB" id="536545at2759"/>
<evidence type="ECO:0000256" key="11">
    <source>
        <dbReference type="SAM" id="Phobius"/>
    </source>
</evidence>
<protein>
    <recommendedName>
        <fullName evidence="14">Family A G protein-coupled receptor-like protein</fullName>
    </recommendedName>
</protein>
<dbReference type="GO" id="GO:0005216">
    <property type="term" value="F:monoatomic ion channel activity"/>
    <property type="evidence" value="ECO:0007669"/>
    <property type="project" value="InterPro"/>
</dbReference>
<evidence type="ECO:0000256" key="7">
    <source>
        <dbReference type="ARBA" id="ARBA00022989"/>
    </source>
</evidence>
<dbReference type="InterPro" id="IPR001425">
    <property type="entry name" value="Arc/bac/fun_rhodopsins"/>
</dbReference>
<dbReference type="AlphaFoldDB" id="R7YZA4"/>
<keyword evidence="7 11" id="KW-1133">Transmembrane helix</keyword>
<keyword evidence="8" id="KW-0157">Chromophore</keyword>
<keyword evidence="3" id="KW-0600">Photoreceptor protein</keyword>
<evidence type="ECO:0000256" key="2">
    <source>
        <dbReference type="ARBA" id="ARBA00008130"/>
    </source>
</evidence>
<evidence type="ECO:0000256" key="3">
    <source>
        <dbReference type="ARBA" id="ARBA00022543"/>
    </source>
</evidence>
<accession>R7YZA4</accession>
<sequence>MDLHPLDKRYNVFSENPKGADENITVRGSKLYWAIFAIMMFSTICFIVWAYTKPRLERPFHYITASITMVASVAYFTMASNLGGTPIGIEFIRSGVVAGLTRQIFYVRYIDWVITTPLLLMELGLTAGLPWNNILWILLLDEVMIITGLVGALVRSSYKWGYFAFGCAALLLIGWEIILPSSGNARFIGADVHKHYIMLGMYLIVLWYVFSSPHLTSPPSFLPSGPFLEMWKGKKARRKEAMSAKSSYVDPSYPTHRFLYPIAWGLCEGGNVISSDSEAIFYGILDVLAKPVYGVILLIVHEKIQLDRLGLGDTIVNPSQPLLRSGPGEEYHAEVGRMGEGVERVHGMNFRTASSMRSAAAKENGMDGHSSA</sequence>
<dbReference type="PANTHER" id="PTHR28286">
    <property type="match status" value="1"/>
</dbReference>
<keyword evidence="9 11" id="KW-0472">Membrane</keyword>
<dbReference type="GO" id="GO:0007602">
    <property type="term" value="P:phototransduction"/>
    <property type="evidence" value="ECO:0007669"/>
    <property type="project" value="UniProtKB-KW"/>
</dbReference>
<dbReference type="GO" id="GO:0005783">
    <property type="term" value="C:endoplasmic reticulum"/>
    <property type="evidence" value="ECO:0007669"/>
    <property type="project" value="TreeGrafter"/>
</dbReference>
<dbReference type="OMA" id="GHWNIDP"/>
<dbReference type="Pfam" id="PF01036">
    <property type="entry name" value="Bac_rhodopsin"/>
    <property type="match status" value="1"/>
</dbReference>
<keyword evidence="13" id="KW-1185">Reference proteome</keyword>
<evidence type="ECO:0000256" key="4">
    <source>
        <dbReference type="ARBA" id="ARBA00022606"/>
    </source>
</evidence>
<keyword evidence="5 11" id="KW-0812">Transmembrane</keyword>
<dbReference type="InterPro" id="IPR018229">
    <property type="entry name" value="Rhodopsin_retinal_BS"/>
</dbReference>
<feature type="transmembrane region" description="Helical" evidence="11">
    <location>
        <begin position="192"/>
        <end position="210"/>
    </location>
</feature>
<comment type="subcellular location">
    <subcellularLocation>
        <location evidence="1">Membrane</location>
        <topology evidence="1">Multi-pass membrane protein</topology>
    </subcellularLocation>
</comment>
<dbReference type="PRINTS" id="PR00251">
    <property type="entry name" value="BACTRLOPSIN"/>
</dbReference>
<organism evidence="12 13">
    <name type="scientific">Coniosporium apollinis (strain CBS 100218)</name>
    <name type="common">Rock-inhabiting black yeast</name>
    <dbReference type="NCBI Taxonomy" id="1168221"/>
    <lineage>
        <taxon>Eukaryota</taxon>
        <taxon>Fungi</taxon>
        <taxon>Dikarya</taxon>
        <taxon>Ascomycota</taxon>
        <taxon>Pezizomycotina</taxon>
        <taxon>Dothideomycetes</taxon>
        <taxon>Dothideomycetes incertae sedis</taxon>
        <taxon>Coniosporium</taxon>
    </lineage>
</organism>
<evidence type="ECO:0000256" key="5">
    <source>
        <dbReference type="ARBA" id="ARBA00022692"/>
    </source>
</evidence>
<evidence type="ECO:0000256" key="9">
    <source>
        <dbReference type="ARBA" id="ARBA00023136"/>
    </source>
</evidence>
<dbReference type="GO" id="GO:0009881">
    <property type="term" value="F:photoreceptor activity"/>
    <property type="evidence" value="ECO:0007669"/>
    <property type="project" value="UniProtKB-KW"/>
</dbReference>
<dbReference type="CDD" id="cd15239">
    <property type="entry name" value="7tm_YRO2_fungal-like"/>
    <property type="match status" value="1"/>
</dbReference>
<proteinExistence type="inferred from homology"/>
<evidence type="ECO:0000256" key="10">
    <source>
        <dbReference type="ARBA" id="ARBA00023170"/>
    </source>
</evidence>
<feature type="transmembrane region" description="Helical" evidence="11">
    <location>
        <begin position="279"/>
        <end position="300"/>
    </location>
</feature>
<dbReference type="InterPro" id="IPR043476">
    <property type="entry name" value="Yro2-like_7TM"/>
</dbReference>
<dbReference type="EMBL" id="JH767585">
    <property type="protein sequence ID" value="EON67094.1"/>
    <property type="molecule type" value="Genomic_DNA"/>
</dbReference>
<evidence type="ECO:0000313" key="12">
    <source>
        <dbReference type="EMBL" id="EON67094.1"/>
    </source>
</evidence>